<evidence type="ECO:0000256" key="1">
    <source>
        <dbReference type="SAM" id="Phobius"/>
    </source>
</evidence>
<keyword evidence="1" id="KW-1133">Transmembrane helix</keyword>
<dbReference type="Proteomes" id="UP000266313">
    <property type="component" value="Chromosome"/>
</dbReference>
<dbReference type="Pfam" id="PF11446">
    <property type="entry name" value="DUF2897"/>
    <property type="match status" value="1"/>
</dbReference>
<dbReference type="AlphaFoldDB" id="A0A250KPN9"/>
<feature type="transmembrane region" description="Helical" evidence="1">
    <location>
        <begin position="12"/>
        <end position="35"/>
    </location>
</feature>
<keyword evidence="3" id="KW-1185">Reference proteome</keyword>
<dbReference type="InterPro" id="IPR021550">
    <property type="entry name" value="DUF2897"/>
</dbReference>
<keyword evidence="1" id="KW-0472">Membrane</keyword>
<sequence>MADSCICEDVIVMGMFWIAILLVVALVIGNLMILLRTAKKPKIPDSVKPKPYKDDDENW</sequence>
<reference evidence="2 3" key="1">
    <citation type="submission" date="2016-12" db="EMBL/GenBank/DDBJ databases">
        <title>Genome sequencing of Methylocaldum marinum.</title>
        <authorList>
            <person name="Takeuchi M."/>
            <person name="Kamagata Y."/>
            <person name="Hiraoka S."/>
            <person name="Oshima K."/>
            <person name="Hattori M."/>
            <person name="Iwasaki W."/>
        </authorList>
    </citation>
    <scope>NUCLEOTIDE SEQUENCE [LARGE SCALE GENOMIC DNA]</scope>
    <source>
        <strain evidence="2 3">S8</strain>
    </source>
</reference>
<dbReference type="KEGG" id="mmai:sS8_1556"/>
<organism evidence="2 3">
    <name type="scientific">Methylocaldum marinum</name>
    <dbReference type="NCBI Taxonomy" id="1432792"/>
    <lineage>
        <taxon>Bacteria</taxon>
        <taxon>Pseudomonadati</taxon>
        <taxon>Pseudomonadota</taxon>
        <taxon>Gammaproteobacteria</taxon>
        <taxon>Methylococcales</taxon>
        <taxon>Methylococcaceae</taxon>
        <taxon>Methylocaldum</taxon>
    </lineage>
</organism>
<evidence type="ECO:0000313" key="3">
    <source>
        <dbReference type="Proteomes" id="UP000266313"/>
    </source>
</evidence>
<gene>
    <name evidence="2" type="ORF">sS8_1556</name>
</gene>
<keyword evidence="1" id="KW-0812">Transmembrane</keyword>
<evidence type="ECO:0000313" key="2">
    <source>
        <dbReference type="EMBL" id="BBA33514.1"/>
    </source>
</evidence>
<protein>
    <submittedName>
        <fullName evidence="2">Uncharacterized protein</fullName>
    </submittedName>
</protein>
<accession>A0A250KPN9</accession>
<dbReference type="EMBL" id="AP017928">
    <property type="protein sequence ID" value="BBA33514.1"/>
    <property type="molecule type" value="Genomic_DNA"/>
</dbReference>
<name>A0A250KPN9_9GAMM</name>
<proteinExistence type="predicted"/>